<dbReference type="Pfam" id="PF07676">
    <property type="entry name" value="PD40"/>
    <property type="match status" value="3"/>
</dbReference>
<keyword evidence="7" id="KW-0732">Signal</keyword>
<dbReference type="InterPro" id="IPR006665">
    <property type="entry name" value="OmpA-like"/>
</dbReference>
<accession>A0A6J4HY43</accession>
<evidence type="ECO:0000256" key="6">
    <source>
        <dbReference type="SAM" id="MobiDB-lite"/>
    </source>
</evidence>
<dbReference type="AlphaFoldDB" id="A0A6J4HY43"/>
<evidence type="ECO:0000313" key="9">
    <source>
        <dbReference type="EMBL" id="CAA9234379.1"/>
    </source>
</evidence>
<dbReference type="SUPFAM" id="SSF103088">
    <property type="entry name" value="OmpA-like"/>
    <property type="match status" value="1"/>
</dbReference>
<keyword evidence="9" id="KW-0449">Lipoprotein</keyword>
<feature type="signal peptide" evidence="7">
    <location>
        <begin position="1"/>
        <end position="27"/>
    </location>
</feature>
<dbReference type="PROSITE" id="PS50005">
    <property type="entry name" value="TPR"/>
    <property type="match status" value="1"/>
</dbReference>
<dbReference type="InterPro" id="IPR011659">
    <property type="entry name" value="WD40"/>
</dbReference>
<reference evidence="9" key="1">
    <citation type="submission" date="2020-02" db="EMBL/GenBank/DDBJ databases">
        <authorList>
            <person name="Meier V. D."/>
        </authorList>
    </citation>
    <scope>NUCLEOTIDE SEQUENCE</scope>
    <source>
        <strain evidence="9">AVDCRST_MAG95</strain>
    </source>
</reference>
<dbReference type="InterPro" id="IPR019734">
    <property type="entry name" value="TPR_rpt"/>
</dbReference>
<dbReference type="PROSITE" id="PS51123">
    <property type="entry name" value="OMPA_2"/>
    <property type="match status" value="1"/>
</dbReference>
<evidence type="ECO:0000256" key="4">
    <source>
        <dbReference type="PROSITE-ProRule" id="PRU00339"/>
    </source>
</evidence>
<dbReference type="PANTHER" id="PTHR30329">
    <property type="entry name" value="STATOR ELEMENT OF FLAGELLAR MOTOR COMPLEX"/>
    <property type="match status" value="1"/>
</dbReference>
<gene>
    <name evidence="9" type="ORF">AVDCRST_MAG95-1145</name>
</gene>
<dbReference type="SMART" id="SM00028">
    <property type="entry name" value="TPR"/>
    <property type="match status" value="2"/>
</dbReference>
<keyword evidence="3" id="KW-0998">Cell outer membrane</keyword>
<dbReference type="EMBL" id="CADCTJ010000361">
    <property type="protein sequence ID" value="CAA9234379.1"/>
    <property type="molecule type" value="Genomic_DNA"/>
</dbReference>
<name>A0A6J4HY43_9BACT</name>
<keyword evidence="4" id="KW-0802">TPR repeat</keyword>
<feature type="domain" description="OmpA-like" evidence="8">
    <location>
        <begin position="541"/>
        <end position="658"/>
    </location>
</feature>
<proteinExistence type="predicted"/>
<dbReference type="Gene3D" id="1.25.40.10">
    <property type="entry name" value="Tetratricopeptide repeat domain"/>
    <property type="match status" value="1"/>
</dbReference>
<dbReference type="SUPFAM" id="SSF82171">
    <property type="entry name" value="DPP6 N-terminal domain-like"/>
    <property type="match status" value="1"/>
</dbReference>
<feature type="chain" id="PRO_5027074112" evidence="7">
    <location>
        <begin position="28"/>
        <end position="679"/>
    </location>
</feature>
<protein>
    <submittedName>
        <fullName evidence="9">18K peptidoglycan-associated outer membrane lipoprotein Peptidoglycan-associated lipoprotein Outer membrane protein P6 OmpA/MotB</fullName>
    </submittedName>
</protein>
<dbReference type="InterPro" id="IPR050330">
    <property type="entry name" value="Bact_OuterMem_StrucFunc"/>
</dbReference>
<evidence type="ECO:0000256" key="2">
    <source>
        <dbReference type="ARBA" id="ARBA00023136"/>
    </source>
</evidence>
<evidence type="ECO:0000256" key="7">
    <source>
        <dbReference type="SAM" id="SignalP"/>
    </source>
</evidence>
<comment type="subcellular location">
    <subcellularLocation>
        <location evidence="1">Cell outer membrane</location>
    </subcellularLocation>
</comment>
<evidence type="ECO:0000256" key="5">
    <source>
        <dbReference type="PROSITE-ProRule" id="PRU00473"/>
    </source>
</evidence>
<dbReference type="Gene3D" id="2.120.10.30">
    <property type="entry name" value="TolB, C-terminal domain"/>
    <property type="match status" value="1"/>
</dbReference>
<dbReference type="CDD" id="cd07185">
    <property type="entry name" value="OmpA_C-like"/>
    <property type="match status" value="1"/>
</dbReference>
<evidence type="ECO:0000256" key="3">
    <source>
        <dbReference type="ARBA" id="ARBA00023237"/>
    </source>
</evidence>
<dbReference type="PANTHER" id="PTHR30329:SF21">
    <property type="entry name" value="LIPOPROTEIN YIAD-RELATED"/>
    <property type="match status" value="1"/>
</dbReference>
<organism evidence="9">
    <name type="scientific">uncultured Adhaeribacter sp</name>
    <dbReference type="NCBI Taxonomy" id="448109"/>
    <lineage>
        <taxon>Bacteria</taxon>
        <taxon>Pseudomonadati</taxon>
        <taxon>Bacteroidota</taxon>
        <taxon>Cytophagia</taxon>
        <taxon>Cytophagales</taxon>
        <taxon>Hymenobacteraceae</taxon>
        <taxon>Adhaeribacter</taxon>
        <taxon>environmental samples</taxon>
    </lineage>
</organism>
<dbReference type="InterPro" id="IPR036737">
    <property type="entry name" value="OmpA-like_sf"/>
</dbReference>
<keyword evidence="2 5" id="KW-0472">Membrane</keyword>
<dbReference type="SUPFAM" id="SSF48452">
    <property type="entry name" value="TPR-like"/>
    <property type="match status" value="1"/>
</dbReference>
<dbReference type="InterPro" id="IPR011990">
    <property type="entry name" value="TPR-like_helical_dom_sf"/>
</dbReference>
<sequence length="679" mass="76614">MNVVRKHLKICFLLSTTVLSTTAPAWAQSSRRLLKTANKYYENENYRAAIPFFEQALSKDPDNAKALFRAGVSYLAYDKEKSSDYIYKAQRLKPNVSNEVEYWLGRVDHINYRFDEAIAHYKLYRAKLKNKDDYQKDEANLLIKQSENAKTMFANPKDIFVQNLGPTVNTAYSEHSPVISKDGKTLIFTTRSHSGKGEAADGEYFEDIVESTRGANGNWKKPSSLSGRLNSQGHDAAIQLFDNDTKLLLYRQDENGDFFVSEKTNGEWGQPKRLGSNINTRDYESDAYITPDGKTMYFATNHYSEDGDKEIYVSKRTPKGEWGKPRNMGRTINTPFDEDSPFLTPNGKTMYFTSRGHNTMGGYDVFVTRYDSVGRKWTKPENMGYPVNTPDDDAYYRLSADGSVAYLSSYRMNGYGEKDIWMINYNRNVLVRGKVRRQNGQELLPGLELIFRSLPGATPPVELRETTKRDSADFAVELLSGRKYQLTVLKEGRVIATQELDVPVSTGNNKVQLTDILVPDTTTVQLAAAIKPTMAAESTTVIQLAKPSFPKIYFPSNQYTLNPESERELESVAQILLANPDLNLSIGGHTDGQGANEYNQALGSKRARATYDYLLQKGIAAHRLSKISYGENRPAVPNDNLENQPRNRRVEFTMVSKVSQKNIPPKANRPAGRMTAVKK</sequence>
<dbReference type="Pfam" id="PF00691">
    <property type="entry name" value="OmpA"/>
    <property type="match status" value="1"/>
</dbReference>
<dbReference type="Gene3D" id="3.30.1330.60">
    <property type="entry name" value="OmpA-like domain"/>
    <property type="match status" value="1"/>
</dbReference>
<dbReference type="GO" id="GO:0009279">
    <property type="term" value="C:cell outer membrane"/>
    <property type="evidence" value="ECO:0007669"/>
    <property type="project" value="UniProtKB-SubCell"/>
</dbReference>
<dbReference type="InterPro" id="IPR011042">
    <property type="entry name" value="6-blade_b-propeller_TolB-like"/>
</dbReference>
<evidence type="ECO:0000256" key="1">
    <source>
        <dbReference type="ARBA" id="ARBA00004442"/>
    </source>
</evidence>
<dbReference type="PRINTS" id="PR01021">
    <property type="entry name" value="OMPADOMAIN"/>
</dbReference>
<dbReference type="InterPro" id="IPR006664">
    <property type="entry name" value="OMP_bac"/>
</dbReference>
<evidence type="ECO:0000259" key="8">
    <source>
        <dbReference type="PROSITE" id="PS51123"/>
    </source>
</evidence>
<feature type="repeat" description="TPR" evidence="4">
    <location>
        <begin position="30"/>
        <end position="63"/>
    </location>
</feature>
<feature type="region of interest" description="Disordered" evidence="6">
    <location>
        <begin position="659"/>
        <end position="679"/>
    </location>
</feature>